<dbReference type="Pfam" id="PF00072">
    <property type="entry name" value="Response_reg"/>
    <property type="match status" value="1"/>
</dbReference>
<dbReference type="Gene3D" id="1.10.287.130">
    <property type="match status" value="1"/>
</dbReference>
<dbReference type="Gene3D" id="2.60.120.260">
    <property type="entry name" value="Galactose-binding domain-like"/>
    <property type="match status" value="1"/>
</dbReference>
<feature type="domain" description="Histidine kinase" evidence="11">
    <location>
        <begin position="440"/>
        <end position="657"/>
    </location>
</feature>
<comment type="catalytic activity">
    <reaction evidence="1">
        <text>ATP + protein L-histidine = ADP + protein N-phospho-L-histidine.</text>
        <dbReference type="EC" id="2.7.13.3"/>
    </reaction>
</comment>
<evidence type="ECO:0000256" key="7">
    <source>
        <dbReference type="ARBA" id="ARBA00022840"/>
    </source>
</evidence>
<dbReference type="SMART" id="SM00448">
    <property type="entry name" value="REC"/>
    <property type="match status" value="1"/>
</dbReference>
<dbReference type="InterPro" id="IPR001789">
    <property type="entry name" value="Sig_transdc_resp-reg_receiver"/>
</dbReference>
<dbReference type="GO" id="GO:0016020">
    <property type="term" value="C:membrane"/>
    <property type="evidence" value="ECO:0007669"/>
    <property type="project" value="InterPro"/>
</dbReference>
<evidence type="ECO:0000256" key="2">
    <source>
        <dbReference type="ARBA" id="ARBA00012438"/>
    </source>
</evidence>
<dbReference type="Gene3D" id="3.30.565.10">
    <property type="entry name" value="Histidine kinase-like ATPase, C-terminal domain"/>
    <property type="match status" value="2"/>
</dbReference>
<feature type="transmembrane region" description="Helical" evidence="10">
    <location>
        <begin position="336"/>
        <end position="358"/>
    </location>
</feature>
<evidence type="ECO:0000313" key="13">
    <source>
        <dbReference type="EMBL" id="MBF4501167.1"/>
    </source>
</evidence>
<dbReference type="Pfam" id="PF00512">
    <property type="entry name" value="HisKA"/>
    <property type="match status" value="1"/>
</dbReference>
<dbReference type="InterPro" id="IPR003661">
    <property type="entry name" value="HisK_dim/P_dom"/>
</dbReference>
<dbReference type="Pfam" id="PF02518">
    <property type="entry name" value="HATPase_c"/>
    <property type="match status" value="2"/>
</dbReference>
<feature type="transmembrane region" description="Helical" evidence="10">
    <location>
        <begin position="7"/>
        <end position="25"/>
    </location>
</feature>
<organism evidence="13 14">
    <name type="scientific">Savagea serpentis</name>
    <dbReference type="NCBI Taxonomy" id="2785297"/>
    <lineage>
        <taxon>Bacteria</taxon>
        <taxon>Bacillati</taxon>
        <taxon>Bacillota</taxon>
        <taxon>Bacilli</taxon>
        <taxon>Bacillales</taxon>
        <taxon>Caryophanaceae</taxon>
        <taxon>Savagea</taxon>
    </lineage>
</organism>
<evidence type="ECO:0000259" key="12">
    <source>
        <dbReference type="PROSITE" id="PS50110"/>
    </source>
</evidence>
<evidence type="ECO:0000256" key="1">
    <source>
        <dbReference type="ARBA" id="ARBA00000085"/>
    </source>
</evidence>
<dbReference type="Pfam" id="PF06580">
    <property type="entry name" value="His_kinase"/>
    <property type="match status" value="1"/>
</dbReference>
<sequence>MKTFKHLVLPLLIVIVILISGRLLWHSYFQHLSTITAENGVLDLRDFEFNEKNTLFLNGEWDFYPNELLTPEEIQANEASQSIEVPGNWATSLHPDSPSSIGVGTYRLRILLPDEIRNEIYSMHISSIRSASAIYIDDALRKETGKVAHQQQEYEAKNLPYSLSFKSNIPPNEPNIIDIVIQVSNFKDMRGAGIVRDIEFGFFDAVQKNTTLSSSLQIVTGSFFLLFALLVILLYFFGMPDKRLLSFATILISSSFLLLMSSDAKVLHLWIPLSYDLSFRIVSSLQIIIALALITTIWSTVTLAMQPFVKVWNGIGILLILFAIIAPISLLTNYNVLHSAYLMVSIVLTLVAYVKLIYFNPSINLFLAFAMLSFTNHLFWWGYSIITGVTLPHYPFDLLLATMWIALTWFKYYASLYNSTADLAKRLQKVDAMKDDFLAATSNQLRTPLQNILNITSAVLQSEDKLSPANERDLQMTLTIGERMNIILNDLLDIVQLNYLQPKLTLEPLAIQNIIPAVQEMIATSIKHTNIAFYNLIDDDFPLIMADKNRFIQIIYNLMHNAYQFTECGSITVKATVHEGRAFISIQDTGIGITPEEIQQIFIPYEQLRENHLHVEHGYGLGLNVSQSLMHLHGGKIDVSSTLEEGSCFTIDFALADMTETERTPHVLKRRSVQIEQDIQPSNIEKTKAHILIIDDDLMSIRLMSRLLENEPYHIHIVHTAKDAIEALQKRQWDLVISEVMLANMSGFEVTRYIRERYSMGQLPVLLLTAKDLQADIQEGFRVGANDYVTKPIDSFEFKARVQSLILTKQSIETSVEMESAWLQAQIQPHFLFNTLNTIVALSTLDEERMEVVLQAFMTILHSKFKFKDGFVPISLEEEVQLVESYLIIEQERFGDRLQVKWDVDFPKHVEILPLTIQPLVENAIRHGIGKQEEGGTIHIQITPHPDGLKISIIDDGVGMTDEQVQKLLQYDATIPRGIGMLNTHIRLLRKYNRGLTIQSEPNKGTTVSFILPIDSLNKKASE</sequence>
<dbReference type="AlphaFoldDB" id="A0A8J7G4D3"/>
<evidence type="ECO:0000313" key="14">
    <source>
        <dbReference type="Proteomes" id="UP000622653"/>
    </source>
</evidence>
<dbReference type="InterPro" id="IPR003594">
    <property type="entry name" value="HATPase_dom"/>
</dbReference>
<dbReference type="EMBL" id="JADKPV010000002">
    <property type="protein sequence ID" value="MBF4501167.1"/>
    <property type="molecule type" value="Genomic_DNA"/>
</dbReference>
<accession>A0A8J7G4D3</accession>
<comment type="caution">
    <text evidence="13">The sequence shown here is derived from an EMBL/GenBank/DDBJ whole genome shotgun (WGS) entry which is preliminary data.</text>
</comment>
<feature type="transmembrane region" description="Helical" evidence="10">
    <location>
        <begin position="311"/>
        <end position="330"/>
    </location>
</feature>
<dbReference type="EC" id="2.7.13.3" evidence="2"/>
<dbReference type="InterPro" id="IPR010559">
    <property type="entry name" value="Sig_transdc_His_kin_internal"/>
</dbReference>
<dbReference type="PRINTS" id="PR00344">
    <property type="entry name" value="BCTRLSENSOR"/>
</dbReference>
<dbReference type="PROSITE" id="PS50110">
    <property type="entry name" value="RESPONSE_REGULATORY"/>
    <property type="match status" value="1"/>
</dbReference>
<evidence type="ECO:0000256" key="9">
    <source>
        <dbReference type="PROSITE-ProRule" id="PRU00169"/>
    </source>
</evidence>
<dbReference type="InterPro" id="IPR011006">
    <property type="entry name" value="CheY-like_superfamily"/>
</dbReference>
<feature type="domain" description="Histidine kinase" evidence="11">
    <location>
        <begin position="913"/>
        <end position="1016"/>
    </location>
</feature>
<dbReference type="Gene3D" id="3.40.50.2300">
    <property type="match status" value="1"/>
</dbReference>
<dbReference type="InterPro" id="IPR008979">
    <property type="entry name" value="Galactose-bd-like_sf"/>
</dbReference>
<dbReference type="PANTHER" id="PTHR43547:SF2">
    <property type="entry name" value="HYBRID SIGNAL TRANSDUCTION HISTIDINE KINASE C"/>
    <property type="match status" value="1"/>
</dbReference>
<comment type="caution">
    <text evidence="9">Lacks conserved residue(s) required for the propagation of feature annotation.</text>
</comment>
<dbReference type="Proteomes" id="UP000622653">
    <property type="component" value="Unassembled WGS sequence"/>
</dbReference>
<keyword evidence="10" id="KW-1133">Transmembrane helix</keyword>
<dbReference type="SUPFAM" id="SSF55874">
    <property type="entry name" value="ATPase domain of HSP90 chaperone/DNA topoisomerase II/histidine kinase"/>
    <property type="match status" value="2"/>
</dbReference>
<dbReference type="RefSeq" id="WP_194562639.1">
    <property type="nucleotide sequence ID" value="NZ_JADKPV010000002.1"/>
</dbReference>
<name>A0A8J7G4D3_9BACL</name>
<dbReference type="SUPFAM" id="SSF47384">
    <property type="entry name" value="Homodimeric domain of signal transducing histidine kinase"/>
    <property type="match status" value="1"/>
</dbReference>
<keyword evidence="10" id="KW-0472">Membrane</keyword>
<dbReference type="InterPro" id="IPR036097">
    <property type="entry name" value="HisK_dim/P_sf"/>
</dbReference>
<keyword evidence="6" id="KW-0418">Kinase</keyword>
<protein>
    <recommendedName>
        <fullName evidence="2">histidine kinase</fullName>
        <ecNumber evidence="2">2.7.13.3</ecNumber>
    </recommendedName>
</protein>
<dbReference type="SUPFAM" id="SSF49785">
    <property type="entry name" value="Galactose-binding domain-like"/>
    <property type="match status" value="1"/>
</dbReference>
<gene>
    <name evidence="13" type="ORF">IRY55_07285</name>
</gene>
<keyword evidence="4" id="KW-0808">Transferase</keyword>
<reference evidence="13" key="1">
    <citation type="submission" date="2020-11" db="EMBL/GenBank/DDBJ databases">
        <title>Multidrug resistant novel bacterium Savagea serpentis sp. nov., isolated from the scats of a vine snake (Ahaetulla nasuta).</title>
        <authorList>
            <person name="Venkata Ramana V."/>
            <person name="Vikas Patil S."/>
            <person name="Yogita Lugani V."/>
        </authorList>
    </citation>
    <scope>NUCLEOTIDE SEQUENCE</scope>
    <source>
        <strain evidence="13">SN6</strain>
    </source>
</reference>
<dbReference type="SMART" id="SM00387">
    <property type="entry name" value="HATPase_c"/>
    <property type="match status" value="2"/>
</dbReference>
<feature type="transmembrane region" description="Helical" evidence="10">
    <location>
        <begin position="244"/>
        <end position="261"/>
    </location>
</feature>
<evidence type="ECO:0000256" key="10">
    <source>
        <dbReference type="SAM" id="Phobius"/>
    </source>
</evidence>
<evidence type="ECO:0000256" key="4">
    <source>
        <dbReference type="ARBA" id="ARBA00022679"/>
    </source>
</evidence>
<dbReference type="SUPFAM" id="SSF52172">
    <property type="entry name" value="CheY-like"/>
    <property type="match status" value="1"/>
</dbReference>
<feature type="transmembrane region" description="Helical" evidence="10">
    <location>
        <begin position="365"/>
        <end position="386"/>
    </location>
</feature>
<feature type="transmembrane region" description="Helical" evidence="10">
    <location>
        <begin position="281"/>
        <end position="304"/>
    </location>
</feature>
<keyword evidence="7" id="KW-0067">ATP-binding</keyword>
<evidence type="ECO:0000256" key="3">
    <source>
        <dbReference type="ARBA" id="ARBA00022553"/>
    </source>
</evidence>
<dbReference type="PANTHER" id="PTHR43547">
    <property type="entry name" value="TWO-COMPONENT HISTIDINE KINASE"/>
    <property type="match status" value="1"/>
</dbReference>
<dbReference type="InterPro" id="IPR036890">
    <property type="entry name" value="HATPase_C_sf"/>
</dbReference>
<dbReference type="SMART" id="SM00388">
    <property type="entry name" value="HisKA"/>
    <property type="match status" value="1"/>
</dbReference>
<dbReference type="PROSITE" id="PS50109">
    <property type="entry name" value="HIS_KIN"/>
    <property type="match status" value="2"/>
</dbReference>
<dbReference type="GO" id="GO:0000155">
    <property type="term" value="F:phosphorelay sensor kinase activity"/>
    <property type="evidence" value="ECO:0007669"/>
    <property type="project" value="InterPro"/>
</dbReference>
<dbReference type="CDD" id="cd00082">
    <property type="entry name" value="HisKA"/>
    <property type="match status" value="1"/>
</dbReference>
<feature type="domain" description="Response regulatory" evidence="12">
    <location>
        <begin position="690"/>
        <end position="806"/>
    </location>
</feature>
<dbReference type="GO" id="GO:0005524">
    <property type="term" value="F:ATP binding"/>
    <property type="evidence" value="ECO:0007669"/>
    <property type="project" value="UniProtKB-KW"/>
</dbReference>
<dbReference type="InterPro" id="IPR005467">
    <property type="entry name" value="His_kinase_dom"/>
</dbReference>
<keyword evidence="3" id="KW-0597">Phosphoprotein</keyword>
<evidence type="ECO:0000259" key="11">
    <source>
        <dbReference type="PROSITE" id="PS50109"/>
    </source>
</evidence>
<dbReference type="InterPro" id="IPR004358">
    <property type="entry name" value="Sig_transdc_His_kin-like_C"/>
</dbReference>
<keyword evidence="10" id="KW-0812">Transmembrane</keyword>
<evidence type="ECO:0000256" key="6">
    <source>
        <dbReference type="ARBA" id="ARBA00022777"/>
    </source>
</evidence>
<proteinExistence type="predicted"/>
<keyword evidence="8" id="KW-0902">Two-component regulatory system</keyword>
<evidence type="ECO:0000256" key="8">
    <source>
        <dbReference type="ARBA" id="ARBA00023012"/>
    </source>
</evidence>
<keyword evidence="14" id="KW-1185">Reference proteome</keyword>
<dbReference type="CDD" id="cd17574">
    <property type="entry name" value="REC_OmpR"/>
    <property type="match status" value="1"/>
</dbReference>
<feature type="transmembrane region" description="Helical" evidence="10">
    <location>
        <begin position="216"/>
        <end position="237"/>
    </location>
</feature>
<keyword evidence="5" id="KW-0547">Nucleotide-binding</keyword>
<evidence type="ECO:0000256" key="5">
    <source>
        <dbReference type="ARBA" id="ARBA00022741"/>
    </source>
</evidence>